<dbReference type="Pfam" id="PF00795">
    <property type="entry name" value="CN_hydrolase"/>
    <property type="match status" value="1"/>
</dbReference>
<dbReference type="PROSITE" id="PS50263">
    <property type="entry name" value="CN_HYDROLASE"/>
    <property type="match status" value="1"/>
</dbReference>
<evidence type="ECO:0000313" key="3">
    <source>
        <dbReference type="Proteomes" id="UP000434209"/>
    </source>
</evidence>
<reference evidence="2 3" key="1">
    <citation type="submission" date="2019-12" db="EMBL/GenBank/DDBJ databases">
        <title>Paraburkholderia acidiphila 7Q-K02 sp. nov and Paraburkholderia acidisoli DHF22 sp. nov., two strains isolated from forest soil.</title>
        <authorList>
            <person name="Gao Z."/>
            <person name="Qiu L."/>
        </authorList>
    </citation>
    <scope>NUCLEOTIDE SEQUENCE [LARGE SCALE GENOMIC DNA]</scope>
    <source>
        <strain evidence="2 3">7Q-K02</strain>
    </source>
</reference>
<evidence type="ECO:0000259" key="1">
    <source>
        <dbReference type="PROSITE" id="PS50263"/>
    </source>
</evidence>
<dbReference type="AlphaFoldDB" id="A0A7Z2G7C2"/>
<sequence length="296" mass="32757">MTNELKVSIASFGTRRYPTLAAFGEHVRDLVQDAKQSGSTAILLPELTCIGLLWIDPAAEAVDNKGVADFYRRVLTPLLPDYCRILSGIAEQSGITIIGASFWHEEDGIGRNSAFVFRPNGETLRQDKLHMTRAERAIKTSGGDALMPFELDGVKCGLFVCYDVQYPELTQYLVKQGIEVLFVPSLTDARGTWRVWHSAHARALENQLYVCVSTLVGPLDIPVDYQTTASGRAFVACPIDNRFKVEDGTYAVGNEGEDLLSATLNLETLRASREKAEVRQLSDRRPALYEALQTNV</sequence>
<dbReference type="PANTHER" id="PTHR23088:SF50">
    <property type="entry name" value="HYDROLASE YHCX"/>
    <property type="match status" value="1"/>
</dbReference>
<accession>A0A7Z2G7C2</accession>
<keyword evidence="3" id="KW-1185">Reference proteome</keyword>
<dbReference type="SUPFAM" id="SSF56317">
    <property type="entry name" value="Carbon-nitrogen hydrolase"/>
    <property type="match status" value="1"/>
</dbReference>
<gene>
    <name evidence="2" type="ORF">FAZ97_15540</name>
</gene>
<feature type="domain" description="CN hydrolase" evidence="1">
    <location>
        <begin position="5"/>
        <end position="266"/>
    </location>
</feature>
<dbReference type="PANTHER" id="PTHR23088">
    <property type="entry name" value="NITRILASE-RELATED"/>
    <property type="match status" value="1"/>
</dbReference>
<dbReference type="InterPro" id="IPR036526">
    <property type="entry name" value="C-N_Hydrolase_sf"/>
</dbReference>
<dbReference type="KEGG" id="pacp:FAZ97_15540"/>
<name>A0A7Z2G7C2_9BURK</name>
<dbReference type="EMBL" id="CP046910">
    <property type="protein sequence ID" value="QGZ56402.1"/>
    <property type="molecule type" value="Genomic_DNA"/>
</dbReference>
<dbReference type="Gene3D" id="3.60.110.10">
    <property type="entry name" value="Carbon-nitrogen hydrolase"/>
    <property type="match status" value="1"/>
</dbReference>
<organism evidence="2 3">
    <name type="scientific">Paraburkholderia acidiphila</name>
    <dbReference type="NCBI Taxonomy" id="2571747"/>
    <lineage>
        <taxon>Bacteria</taxon>
        <taxon>Pseudomonadati</taxon>
        <taxon>Pseudomonadota</taxon>
        <taxon>Betaproteobacteria</taxon>
        <taxon>Burkholderiales</taxon>
        <taxon>Burkholderiaceae</taxon>
        <taxon>Paraburkholderia</taxon>
    </lineage>
</organism>
<dbReference type="Proteomes" id="UP000434209">
    <property type="component" value="Chromosome 2"/>
</dbReference>
<protein>
    <recommendedName>
        <fullName evidence="1">CN hydrolase domain-containing protein</fullName>
    </recommendedName>
</protein>
<dbReference type="OrthoDB" id="9811121at2"/>
<dbReference type="RefSeq" id="WP_158759366.1">
    <property type="nucleotide sequence ID" value="NZ_CP046910.1"/>
</dbReference>
<evidence type="ECO:0000313" key="2">
    <source>
        <dbReference type="EMBL" id="QGZ56402.1"/>
    </source>
</evidence>
<dbReference type="InterPro" id="IPR003010">
    <property type="entry name" value="C-N_Hydrolase"/>
</dbReference>
<proteinExistence type="predicted"/>